<reference evidence="2" key="1">
    <citation type="journal article" date="2011" name="Stand. Genomic Sci.">
        <title>Complete genome sequence of Bacteroides salanitronis type strain (BL78).</title>
        <authorList>
            <person name="Gronow S."/>
            <person name="Held B."/>
            <person name="Lucas S."/>
            <person name="Lapidus A."/>
            <person name="Del Rio T.G."/>
            <person name="Nolan M."/>
            <person name="Tice H."/>
            <person name="Deshpande S."/>
            <person name="Cheng J.F."/>
            <person name="Pitluck S."/>
            <person name="Liolios K."/>
            <person name="Pagani I."/>
            <person name="Ivanova N."/>
            <person name="Mavromatis K."/>
            <person name="Pati A."/>
            <person name="Tapia R."/>
            <person name="Han C."/>
            <person name="Goodwin L."/>
            <person name="Chen A."/>
            <person name="Palaniappan K."/>
            <person name="Land M."/>
            <person name="Hauser L."/>
            <person name="Chang Y.J."/>
            <person name="Jeffries C.D."/>
            <person name="Brambilla E.M."/>
            <person name="Rohde M."/>
            <person name="Goker M."/>
            <person name="Detter J.C."/>
            <person name="Woyke T."/>
            <person name="Bristow J."/>
            <person name="Markowitz V."/>
            <person name="Hugenholtz P."/>
            <person name="Kyrpides N.C."/>
            <person name="Klenk H.P."/>
            <person name="Eisen J.A."/>
        </authorList>
    </citation>
    <scope>NUCLEOTIDE SEQUENCE [LARGE SCALE GENOMIC DNA]</scope>
    <source>
        <strain evidence="2">DSM 18170</strain>
    </source>
</reference>
<dbReference type="HOGENOM" id="CLU_110589_0_0_10"/>
<gene>
    <name evidence="1" type="ordered locus">Bacsa_3661</name>
</gene>
<dbReference type="OrthoDB" id="1028908at2"/>
<evidence type="ECO:0000313" key="2">
    <source>
        <dbReference type="Proteomes" id="UP000007486"/>
    </source>
</evidence>
<keyword evidence="1" id="KW-0614">Plasmid</keyword>
<name>F0R961_PHOSB</name>
<dbReference type="EMBL" id="CP002531">
    <property type="protein sequence ID" value="ADY38182.1"/>
    <property type="molecule type" value="Genomic_DNA"/>
</dbReference>
<dbReference type="Proteomes" id="UP000007486">
    <property type="component" value="Plasmid pBACSA01"/>
</dbReference>
<dbReference type="KEGG" id="bsa:Bacsa_3661"/>
<keyword evidence="2" id="KW-1185">Reference proteome</keyword>
<proteinExistence type="predicted"/>
<geneLocation type="plasmid" evidence="1 2">
    <name>pBACSA01</name>
</geneLocation>
<dbReference type="RefSeq" id="WP_013619535.1">
    <property type="nucleotide sequence ID" value="NC_015165.1"/>
</dbReference>
<reference evidence="1 2" key="2">
    <citation type="submission" date="2011-02" db="EMBL/GenBank/DDBJ databases">
        <title>The complete sequence of plasmid1 of Bacteroides salanitronis DSM 18170.</title>
        <authorList>
            <consortium name="US DOE Joint Genome Institute (JGI-PGF)"/>
            <person name="Lucas S."/>
            <person name="Copeland A."/>
            <person name="Lapidus A."/>
            <person name="Goodwin L."/>
            <person name="Pitluck S."/>
            <person name="Kyrpides N."/>
            <person name="Mavromatis K."/>
            <person name="Ivanova N."/>
            <person name="Mikhailova N."/>
            <person name="Teshima H."/>
            <person name="Misra M."/>
            <person name="Detter J.C."/>
            <person name="Han C."/>
            <person name="Larimer F."/>
            <person name="Land M."/>
            <person name="Hauser L."/>
            <person name="Markowitz V."/>
            <person name="Cheng J.-F."/>
            <person name="Hugenholtz P."/>
            <person name="Woyke T."/>
            <person name="Wu D."/>
            <person name="Gronow S."/>
            <person name="Wellnitz S."/>
            <person name="Brambilla E."/>
            <person name="Klenk H.-P."/>
            <person name="Eisen J.A."/>
        </authorList>
    </citation>
    <scope>NUCLEOTIDE SEQUENCE [LARGE SCALE GENOMIC DNA]</scope>
    <source>
        <strain evidence="1 2">DSM 18170</strain>
        <plasmid evidence="1 2">pBACSA01</plasmid>
    </source>
</reference>
<protein>
    <recommendedName>
        <fullName evidence="3">DUF1566 domain-containing protein</fullName>
    </recommendedName>
</protein>
<dbReference type="AlphaFoldDB" id="F0R961"/>
<evidence type="ECO:0000313" key="1">
    <source>
        <dbReference type="EMBL" id="ADY38182.1"/>
    </source>
</evidence>
<organism evidence="1 2">
    <name type="scientific">Phocaeicola salanitronis (strain DSM 18170 / JCM 13657 / CCUG 60908 / BL78)</name>
    <name type="common">Bacteroides salanitronis</name>
    <dbReference type="NCBI Taxonomy" id="667015"/>
    <lineage>
        <taxon>Bacteria</taxon>
        <taxon>Pseudomonadati</taxon>
        <taxon>Bacteroidota</taxon>
        <taxon>Bacteroidia</taxon>
        <taxon>Bacteroidales</taxon>
        <taxon>Bacteroidaceae</taxon>
        <taxon>Phocaeicola</taxon>
    </lineage>
</organism>
<evidence type="ECO:0008006" key="3">
    <source>
        <dbReference type="Google" id="ProtNLM"/>
    </source>
</evidence>
<sequence>MKTSYLILALITSTIISSCTKHEKIIDTSFQPGNILCSDGSIIHPSEYENSSKQAVGIVFWCNNIQDTSTSVIGYAISLQDLPAEQLINTSENISSVSEDETSFDGEANTAAIKEFAEKDSIECPAITSVYNYVPYGYDGWYIGSVAQYKIAALNYPKIKATLDVVGQSDYFSGTYWTSTENGSGEQTSMFFAYTIHLENGTVSSSNKMKTNKIRPIITIR</sequence>
<accession>F0R961</accession>
<dbReference type="PROSITE" id="PS51257">
    <property type="entry name" value="PROKAR_LIPOPROTEIN"/>
    <property type="match status" value="1"/>
</dbReference>